<gene>
    <name evidence="1" type="ORF">AVEN_159401_1</name>
</gene>
<keyword evidence="2" id="KW-1185">Reference proteome</keyword>
<proteinExistence type="predicted"/>
<sequence length="115" mass="13012">MATRRHLDDLIRGRMISKVEDLSNETRVVQDFEIGKSAVSPLKVLKPQEETVVKMISPMGLFRGSNGTGFVFMDDNVRSHRTPVLEELLDSEDINRIDRPTYSLDCSPESPRVHG</sequence>
<name>A0A4Y2A324_ARAVE</name>
<comment type="caution">
    <text evidence="1">The sequence shown here is derived from an EMBL/GenBank/DDBJ whole genome shotgun (WGS) entry which is preliminary data.</text>
</comment>
<dbReference type="Gene3D" id="3.30.420.10">
    <property type="entry name" value="Ribonuclease H-like superfamily/Ribonuclease H"/>
    <property type="match status" value="1"/>
</dbReference>
<accession>A0A4Y2A324</accession>
<evidence type="ECO:0008006" key="3">
    <source>
        <dbReference type="Google" id="ProtNLM"/>
    </source>
</evidence>
<evidence type="ECO:0000313" key="1">
    <source>
        <dbReference type="EMBL" id="GBL73384.1"/>
    </source>
</evidence>
<dbReference type="EMBL" id="BGPR01000003">
    <property type="protein sequence ID" value="GBL73384.1"/>
    <property type="molecule type" value="Genomic_DNA"/>
</dbReference>
<protein>
    <recommendedName>
        <fullName evidence="3">Tc1-like transposase DDE domain-containing protein</fullName>
    </recommendedName>
</protein>
<dbReference type="AlphaFoldDB" id="A0A4Y2A324"/>
<dbReference type="OrthoDB" id="4843387at2759"/>
<reference evidence="1 2" key="1">
    <citation type="journal article" date="2019" name="Sci. Rep.">
        <title>Orb-weaving spider Araneus ventricosus genome elucidates the spidroin gene catalogue.</title>
        <authorList>
            <person name="Kono N."/>
            <person name="Nakamura H."/>
            <person name="Ohtoshi R."/>
            <person name="Moran D.A.P."/>
            <person name="Shinohara A."/>
            <person name="Yoshida Y."/>
            <person name="Fujiwara M."/>
            <person name="Mori M."/>
            <person name="Tomita M."/>
            <person name="Arakawa K."/>
        </authorList>
    </citation>
    <scope>NUCLEOTIDE SEQUENCE [LARGE SCALE GENOMIC DNA]</scope>
</reference>
<organism evidence="1 2">
    <name type="scientific">Araneus ventricosus</name>
    <name type="common">Orbweaver spider</name>
    <name type="synonym">Epeira ventricosa</name>
    <dbReference type="NCBI Taxonomy" id="182803"/>
    <lineage>
        <taxon>Eukaryota</taxon>
        <taxon>Metazoa</taxon>
        <taxon>Ecdysozoa</taxon>
        <taxon>Arthropoda</taxon>
        <taxon>Chelicerata</taxon>
        <taxon>Arachnida</taxon>
        <taxon>Araneae</taxon>
        <taxon>Araneomorphae</taxon>
        <taxon>Entelegynae</taxon>
        <taxon>Araneoidea</taxon>
        <taxon>Araneidae</taxon>
        <taxon>Araneus</taxon>
    </lineage>
</organism>
<dbReference type="Proteomes" id="UP000499080">
    <property type="component" value="Unassembled WGS sequence"/>
</dbReference>
<dbReference type="InterPro" id="IPR036397">
    <property type="entry name" value="RNaseH_sf"/>
</dbReference>
<evidence type="ECO:0000313" key="2">
    <source>
        <dbReference type="Proteomes" id="UP000499080"/>
    </source>
</evidence>
<dbReference type="GO" id="GO:0003676">
    <property type="term" value="F:nucleic acid binding"/>
    <property type="evidence" value="ECO:0007669"/>
    <property type="project" value="InterPro"/>
</dbReference>